<name>A0A7J7LFL3_9MAGN</name>
<reference evidence="2 3" key="1">
    <citation type="journal article" date="2020" name="IScience">
        <title>Genome Sequencing of the Endangered Kingdonia uniflora (Circaeasteraceae, Ranunculales) Reveals Potential Mechanisms of Evolutionary Specialization.</title>
        <authorList>
            <person name="Sun Y."/>
            <person name="Deng T."/>
            <person name="Zhang A."/>
            <person name="Moore M.J."/>
            <person name="Landis J.B."/>
            <person name="Lin N."/>
            <person name="Zhang H."/>
            <person name="Zhang X."/>
            <person name="Huang J."/>
            <person name="Zhang X."/>
            <person name="Sun H."/>
            <person name="Wang H."/>
        </authorList>
    </citation>
    <scope>NUCLEOTIDE SEQUENCE [LARGE SCALE GENOMIC DNA]</scope>
    <source>
        <strain evidence="2">TB1705</strain>
        <tissue evidence="2">Leaf</tissue>
    </source>
</reference>
<dbReference type="InterPro" id="IPR002156">
    <property type="entry name" value="RNaseH_domain"/>
</dbReference>
<comment type="caution">
    <text evidence="2">The sequence shown here is derived from an EMBL/GenBank/DDBJ whole genome shotgun (WGS) entry which is preliminary data.</text>
</comment>
<dbReference type="InterPro" id="IPR044730">
    <property type="entry name" value="RNase_H-like_dom_plant"/>
</dbReference>
<dbReference type="AlphaFoldDB" id="A0A7J7LFL3"/>
<gene>
    <name evidence="2" type="ORF">GIB67_021262</name>
</gene>
<dbReference type="GO" id="GO:0003676">
    <property type="term" value="F:nucleic acid binding"/>
    <property type="evidence" value="ECO:0007669"/>
    <property type="project" value="InterPro"/>
</dbReference>
<protein>
    <recommendedName>
        <fullName evidence="1">RNase H type-1 domain-containing protein</fullName>
    </recommendedName>
</protein>
<dbReference type="Pfam" id="PF13456">
    <property type="entry name" value="RVT_3"/>
    <property type="match status" value="1"/>
</dbReference>
<dbReference type="EMBL" id="JACGCM010002327">
    <property type="protein sequence ID" value="KAF6141446.1"/>
    <property type="molecule type" value="Genomic_DNA"/>
</dbReference>
<evidence type="ECO:0000259" key="1">
    <source>
        <dbReference type="PROSITE" id="PS50879"/>
    </source>
</evidence>
<evidence type="ECO:0000313" key="3">
    <source>
        <dbReference type="Proteomes" id="UP000541444"/>
    </source>
</evidence>
<proteinExistence type="predicted"/>
<dbReference type="Gene3D" id="3.30.420.10">
    <property type="entry name" value="Ribonuclease H-like superfamily/Ribonuclease H"/>
    <property type="match status" value="1"/>
</dbReference>
<dbReference type="OrthoDB" id="1194564at2759"/>
<feature type="domain" description="RNase H type-1" evidence="1">
    <location>
        <begin position="152"/>
        <end position="233"/>
    </location>
</feature>
<evidence type="ECO:0000313" key="2">
    <source>
        <dbReference type="EMBL" id="KAF6141446.1"/>
    </source>
</evidence>
<organism evidence="2 3">
    <name type="scientific">Kingdonia uniflora</name>
    <dbReference type="NCBI Taxonomy" id="39325"/>
    <lineage>
        <taxon>Eukaryota</taxon>
        <taxon>Viridiplantae</taxon>
        <taxon>Streptophyta</taxon>
        <taxon>Embryophyta</taxon>
        <taxon>Tracheophyta</taxon>
        <taxon>Spermatophyta</taxon>
        <taxon>Magnoliopsida</taxon>
        <taxon>Ranunculales</taxon>
        <taxon>Circaeasteraceae</taxon>
        <taxon>Kingdonia</taxon>
    </lineage>
</organism>
<accession>A0A7J7LFL3</accession>
<dbReference type="InterPro" id="IPR053151">
    <property type="entry name" value="RNase_H-like"/>
</dbReference>
<dbReference type="InterPro" id="IPR036397">
    <property type="entry name" value="RNaseH_sf"/>
</dbReference>
<dbReference type="PROSITE" id="PS50879">
    <property type="entry name" value="RNASE_H_1"/>
    <property type="match status" value="1"/>
</dbReference>
<dbReference type="CDD" id="cd06222">
    <property type="entry name" value="RNase_H_like"/>
    <property type="match status" value="1"/>
</dbReference>
<dbReference type="Proteomes" id="UP000541444">
    <property type="component" value="Unassembled WGS sequence"/>
</dbReference>
<dbReference type="InterPro" id="IPR012337">
    <property type="entry name" value="RNaseH-like_sf"/>
</dbReference>
<dbReference type="PANTHER" id="PTHR47723:SF19">
    <property type="entry name" value="POLYNUCLEOTIDYL TRANSFERASE, RIBONUCLEASE H-LIKE SUPERFAMILY PROTEIN"/>
    <property type="match status" value="1"/>
</dbReference>
<sequence length="233" mass="26231">MELEQDHTNDDIEYQMFGKTTLLADIEKIEEITWRQRSRIKWLHVGERNTMFFHSSTQVRAEKAFITELSTPGGSIITDQEDIRKHIVAYYTEKFTTHEVLHTPSLFANMINNVRTDENNQLADSLLQAEIKEAVFDVDGDRVQNSFWKLPMPNEVKLCCDGPSIGNPGTAGIGVVFQDSEGAVLGALSKAIGISTSFVAEILTIITWILKAVGRGWHNLWVISDSETTIITF</sequence>
<dbReference type="GO" id="GO:0004523">
    <property type="term" value="F:RNA-DNA hybrid ribonuclease activity"/>
    <property type="evidence" value="ECO:0007669"/>
    <property type="project" value="InterPro"/>
</dbReference>
<dbReference type="SUPFAM" id="SSF53098">
    <property type="entry name" value="Ribonuclease H-like"/>
    <property type="match status" value="1"/>
</dbReference>
<dbReference type="PANTHER" id="PTHR47723">
    <property type="entry name" value="OS05G0353850 PROTEIN"/>
    <property type="match status" value="1"/>
</dbReference>
<keyword evidence="3" id="KW-1185">Reference proteome</keyword>